<proteinExistence type="predicted"/>
<dbReference type="Gene3D" id="3.30.450.40">
    <property type="match status" value="1"/>
</dbReference>
<dbReference type="RefSeq" id="WP_184016560.1">
    <property type="nucleotide sequence ID" value="NZ_JACHFD010000004.1"/>
</dbReference>
<dbReference type="InterPro" id="IPR003594">
    <property type="entry name" value="HATPase_dom"/>
</dbReference>
<dbReference type="Proteomes" id="UP000557717">
    <property type="component" value="Unassembled WGS sequence"/>
</dbReference>
<dbReference type="SMART" id="SM00331">
    <property type="entry name" value="PP2C_SIG"/>
    <property type="match status" value="1"/>
</dbReference>
<dbReference type="PROSITE" id="PS51746">
    <property type="entry name" value="PPM_2"/>
    <property type="match status" value="1"/>
</dbReference>
<comment type="caution">
    <text evidence="4">The sequence shown here is derived from an EMBL/GenBank/DDBJ whole genome shotgun (WGS) entry which is preliminary data.</text>
</comment>
<name>A0A840V0N1_9BACT</name>
<dbReference type="InterPro" id="IPR036457">
    <property type="entry name" value="PPM-type-like_dom_sf"/>
</dbReference>
<keyword evidence="1" id="KW-0378">Hydrolase</keyword>
<accession>A0A840V0N1</accession>
<dbReference type="Gene3D" id="3.30.565.10">
    <property type="entry name" value="Histidine kinase-like ATPase, C-terminal domain"/>
    <property type="match status" value="1"/>
</dbReference>
<dbReference type="InterPro" id="IPR029016">
    <property type="entry name" value="GAF-like_dom_sf"/>
</dbReference>
<dbReference type="PANTHER" id="PTHR43156">
    <property type="entry name" value="STAGE II SPORULATION PROTEIN E-RELATED"/>
    <property type="match status" value="1"/>
</dbReference>
<protein>
    <submittedName>
        <fullName evidence="4">Serine phosphatase RsbU (Regulator of sigma subunit)/anti-sigma regulatory factor (Ser/Thr protein kinase)</fullName>
    </submittedName>
</protein>
<dbReference type="GO" id="GO:0016791">
    <property type="term" value="F:phosphatase activity"/>
    <property type="evidence" value="ECO:0007669"/>
    <property type="project" value="TreeGrafter"/>
</dbReference>
<feature type="region of interest" description="Disordered" evidence="2">
    <location>
        <begin position="87"/>
        <end position="106"/>
    </location>
</feature>
<dbReference type="InterPro" id="IPR036890">
    <property type="entry name" value="HATPase_C_sf"/>
</dbReference>
<dbReference type="Pfam" id="PF13581">
    <property type="entry name" value="HATPase_c_2"/>
    <property type="match status" value="1"/>
</dbReference>
<evidence type="ECO:0000259" key="3">
    <source>
        <dbReference type="PROSITE" id="PS51746"/>
    </source>
</evidence>
<evidence type="ECO:0000313" key="5">
    <source>
        <dbReference type="Proteomes" id="UP000557717"/>
    </source>
</evidence>
<dbReference type="Pfam" id="PF07228">
    <property type="entry name" value="SpoIIE"/>
    <property type="match status" value="1"/>
</dbReference>
<keyword evidence="5" id="KW-1185">Reference proteome</keyword>
<dbReference type="EMBL" id="JACHFD010000004">
    <property type="protein sequence ID" value="MBB5350883.1"/>
    <property type="molecule type" value="Genomic_DNA"/>
</dbReference>
<evidence type="ECO:0000256" key="1">
    <source>
        <dbReference type="ARBA" id="ARBA00022801"/>
    </source>
</evidence>
<dbReference type="Gene3D" id="3.60.40.10">
    <property type="entry name" value="PPM-type phosphatase domain"/>
    <property type="match status" value="1"/>
</dbReference>
<organism evidence="4 5">
    <name type="scientific">Haloferula luteola</name>
    <dbReference type="NCBI Taxonomy" id="595692"/>
    <lineage>
        <taxon>Bacteria</taxon>
        <taxon>Pseudomonadati</taxon>
        <taxon>Verrucomicrobiota</taxon>
        <taxon>Verrucomicrobiia</taxon>
        <taxon>Verrucomicrobiales</taxon>
        <taxon>Verrucomicrobiaceae</taxon>
        <taxon>Haloferula</taxon>
    </lineage>
</organism>
<gene>
    <name evidence="4" type="ORF">HNR46_001117</name>
</gene>
<reference evidence="4 5" key="1">
    <citation type="submission" date="2020-08" db="EMBL/GenBank/DDBJ databases">
        <title>Genomic Encyclopedia of Type Strains, Phase IV (KMG-IV): sequencing the most valuable type-strain genomes for metagenomic binning, comparative biology and taxonomic classification.</title>
        <authorList>
            <person name="Goeker M."/>
        </authorList>
    </citation>
    <scope>NUCLEOTIDE SEQUENCE [LARGE SCALE GENOMIC DNA]</scope>
    <source>
        <strain evidence="4 5">YC6886</strain>
    </source>
</reference>
<feature type="domain" description="PPM-type phosphatase" evidence="3">
    <location>
        <begin position="334"/>
        <end position="556"/>
    </location>
</feature>
<sequence>MAPSTAGTSWRWSGPYTLEAVRDASMQARQFLNTHRVPEDHASGWELVLSEAGNNCVLHPGDPPPTGDLEVTLTLHPEEIVLHLTDRTPGFDWPDDPQLPPEDSESGRGLFLIEALTDDRIYARGRHANLLRLSRRLPAPLPPEEDYEATLDAMTEELSACYESLSSIFRFTEEARNARSIDEFARHLLDHLITVTSADLGLLRIVQDQELTCLAHQGVADFAPTASELQAIETRRDLWCEGSDAELLPAGSRTGIIHPFFQEDAPMGSLILARTRSDEPFNAGEVNLIHTFCEFLTQQLLTHRHRQEAIRSSLARHEFELAAAIQRSLLPPSLHPVEGIQVVGHCESALSIGGDFYDLIPCEGTGYFFVIADVMGKGVAASMMAAVTRAIIRTLGEDFDHPGVVLEKVAAQMFEDLDRLEMFVTLAVGIVDVPSGTVRIANAGHAPIVVSNGSLMEAGPLEPPIGIEPYPRFTEHTLSIGPGSRVFAYTDGLTDPRNGRPTFETQDEVAAWFHRETRGITDPEQLKFLLLQHLGYHPTAAPLADDQTFILLTLPH</sequence>
<dbReference type="SUPFAM" id="SSF81606">
    <property type="entry name" value="PP2C-like"/>
    <property type="match status" value="1"/>
</dbReference>
<dbReference type="InterPro" id="IPR052016">
    <property type="entry name" value="Bact_Sigma-Reg"/>
</dbReference>
<evidence type="ECO:0000313" key="4">
    <source>
        <dbReference type="EMBL" id="MBB5350883.1"/>
    </source>
</evidence>
<dbReference type="SUPFAM" id="SSF55781">
    <property type="entry name" value="GAF domain-like"/>
    <property type="match status" value="1"/>
</dbReference>
<dbReference type="InterPro" id="IPR001932">
    <property type="entry name" value="PPM-type_phosphatase-like_dom"/>
</dbReference>
<evidence type="ECO:0000256" key="2">
    <source>
        <dbReference type="SAM" id="MobiDB-lite"/>
    </source>
</evidence>
<dbReference type="PANTHER" id="PTHR43156:SF2">
    <property type="entry name" value="STAGE II SPORULATION PROTEIN E"/>
    <property type="match status" value="1"/>
</dbReference>
<dbReference type="CDD" id="cd16936">
    <property type="entry name" value="HATPase_RsbW-like"/>
    <property type="match status" value="1"/>
</dbReference>
<dbReference type="AlphaFoldDB" id="A0A840V0N1"/>